<keyword evidence="1" id="KW-0472">Membrane</keyword>
<reference evidence="2 3" key="1">
    <citation type="submission" date="2017-02" db="EMBL/GenBank/DDBJ databases">
        <title>Draft genome of Acidibacillus ferrooxidans Huett2.</title>
        <authorList>
            <person name="Schopf S."/>
        </authorList>
    </citation>
    <scope>NUCLEOTIDE SEQUENCE [LARGE SCALE GENOMIC DNA]</scope>
    <source>
        <strain evidence="2 3">Huett2</strain>
    </source>
</reference>
<feature type="transmembrane region" description="Helical" evidence="1">
    <location>
        <begin position="89"/>
        <end position="106"/>
    </location>
</feature>
<keyword evidence="1" id="KW-1133">Transmembrane helix</keyword>
<evidence type="ECO:0000256" key="1">
    <source>
        <dbReference type="SAM" id="Phobius"/>
    </source>
</evidence>
<gene>
    <name evidence="2" type="ORF">B2M26_10430</name>
</gene>
<dbReference type="Proteomes" id="UP000190229">
    <property type="component" value="Unassembled WGS sequence"/>
</dbReference>
<evidence type="ECO:0000313" key="2">
    <source>
        <dbReference type="EMBL" id="OPG15496.1"/>
    </source>
</evidence>
<evidence type="ECO:0000313" key="3">
    <source>
        <dbReference type="Proteomes" id="UP000190229"/>
    </source>
</evidence>
<keyword evidence="3" id="KW-1185">Reference proteome</keyword>
<protein>
    <submittedName>
        <fullName evidence="2">Uncharacterized protein</fullName>
    </submittedName>
</protein>
<keyword evidence="1" id="KW-0812">Transmembrane</keyword>
<accession>A0A1V4ERD8</accession>
<proteinExistence type="predicted"/>
<comment type="caution">
    <text evidence="2">The sequence shown here is derived from an EMBL/GenBank/DDBJ whole genome shotgun (WGS) entry which is preliminary data.</text>
</comment>
<dbReference type="RefSeq" id="WP_079291061.1">
    <property type="nucleotide sequence ID" value="NZ_MWPS01000027.1"/>
</dbReference>
<dbReference type="EMBL" id="MWPS01000027">
    <property type="protein sequence ID" value="OPG15496.1"/>
    <property type="molecule type" value="Genomic_DNA"/>
</dbReference>
<feature type="transmembrane region" description="Helical" evidence="1">
    <location>
        <begin position="55"/>
        <end position="77"/>
    </location>
</feature>
<dbReference type="AlphaFoldDB" id="A0A1V4ERD8"/>
<name>A0A1V4ERD8_9BACL</name>
<sequence length="127" mass="14186">MKNVQTKDSLKNLRHIAERTIAKDLDVSQEFRDQLLTKVHSISNESHSRQIHTKWWLVAIITLTVVFMGVLTTTGVLRLKQGTPKIESTVVTAALASLPMAAATLLQKTQYKDDKHFNLIAAFSGKS</sequence>
<organism evidence="2 3">
    <name type="scientific">Ferroacidibacillus organovorans</name>
    <dbReference type="NCBI Taxonomy" id="1765683"/>
    <lineage>
        <taxon>Bacteria</taxon>
        <taxon>Bacillati</taxon>
        <taxon>Bacillota</taxon>
        <taxon>Bacilli</taxon>
        <taxon>Bacillales</taxon>
        <taxon>Alicyclobacillaceae</taxon>
        <taxon>Ferroacidibacillus</taxon>
    </lineage>
</organism>